<feature type="transmembrane region" description="Helical" evidence="2">
    <location>
        <begin position="74"/>
        <end position="95"/>
    </location>
</feature>
<keyword evidence="2" id="KW-0812">Transmembrane</keyword>
<keyword evidence="2" id="KW-0472">Membrane</keyword>
<comment type="caution">
    <text evidence="4">The sequence shown here is derived from an EMBL/GenBank/DDBJ whole genome shotgun (WGS) entry which is preliminary data.</text>
</comment>
<dbReference type="PRINTS" id="PR00422">
    <property type="entry name" value="TRANSFERRIN"/>
</dbReference>
<evidence type="ECO:0000256" key="1">
    <source>
        <dbReference type="SAM" id="MobiDB-lite"/>
    </source>
</evidence>
<accession>A0ABP0EZ97</accession>
<gene>
    <name evidence="4" type="ORF">CVLEPA_LOCUS549</name>
</gene>
<dbReference type="Pfam" id="PF00405">
    <property type="entry name" value="Transferrin"/>
    <property type="match status" value="1"/>
</dbReference>
<dbReference type="PROSITE" id="PS51408">
    <property type="entry name" value="TRANSFERRIN_LIKE_4"/>
    <property type="match status" value="1"/>
</dbReference>
<evidence type="ECO:0000313" key="5">
    <source>
        <dbReference type="Proteomes" id="UP001642483"/>
    </source>
</evidence>
<feature type="region of interest" description="Disordered" evidence="1">
    <location>
        <begin position="1"/>
        <end position="23"/>
    </location>
</feature>
<keyword evidence="5" id="KW-1185">Reference proteome</keyword>
<reference evidence="4 5" key="1">
    <citation type="submission" date="2024-02" db="EMBL/GenBank/DDBJ databases">
        <authorList>
            <person name="Daric V."/>
            <person name="Darras S."/>
        </authorList>
    </citation>
    <scope>NUCLEOTIDE SEQUENCE [LARGE SCALE GENOMIC DNA]</scope>
</reference>
<dbReference type="SUPFAM" id="SSF53850">
    <property type="entry name" value="Periplasmic binding protein-like II"/>
    <property type="match status" value="1"/>
</dbReference>
<sequence length="403" mass="45398">MSGTRYKRKQNEDDDEVPLPMNMEEESDAVEMHTVGDSIAPYHDEDAEVSPQDEGLHEENVRVVYKRRKFESCYLVWAIIATVLFLGMVVVAIFAHQQSRKTKWCCIGDAEMEKCGQMAKAFAADGFVPGLECVSATSPQDCVHKIDTDVADLFSISNENLYRNRDILKPIMAEDYEESHFGYYLVAVVRQVDNTTKLTREGLSHKHACVKDLELTGGYLRNKSIITTTSGVCDTKASVAKLFLSVCSPATTLFQDCPERKQATNESQVIDNIESCLFQKHTQITFIDHISALNFMKNKPGFEEDYQLLCEDGTHSDIKDFKSCHLLQEPSHSLVVSSKIRSGVDVDVPMELVEVLLVAQLYFGLHTTTKFNMFKPGDGRHLLFQDETKKLVPLQFNCTAPVN</sequence>
<dbReference type="PANTHER" id="PTHR11485:SF29">
    <property type="entry name" value="TRANSFERRIN 2"/>
    <property type="match status" value="1"/>
</dbReference>
<dbReference type="PANTHER" id="PTHR11485">
    <property type="entry name" value="TRANSFERRIN"/>
    <property type="match status" value="1"/>
</dbReference>
<evidence type="ECO:0000313" key="4">
    <source>
        <dbReference type="EMBL" id="CAK8671490.1"/>
    </source>
</evidence>
<dbReference type="InterPro" id="IPR001156">
    <property type="entry name" value="Transferrin-like_dom"/>
</dbReference>
<organism evidence="4 5">
    <name type="scientific">Clavelina lepadiformis</name>
    <name type="common">Light-bulb sea squirt</name>
    <name type="synonym">Ascidia lepadiformis</name>
    <dbReference type="NCBI Taxonomy" id="159417"/>
    <lineage>
        <taxon>Eukaryota</taxon>
        <taxon>Metazoa</taxon>
        <taxon>Chordata</taxon>
        <taxon>Tunicata</taxon>
        <taxon>Ascidiacea</taxon>
        <taxon>Aplousobranchia</taxon>
        <taxon>Clavelinidae</taxon>
        <taxon>Clavelina</taxon>
    </lineage>
</organism>
<name>A0ABP0EZ97_CLALP</name>
<evidence type="ECO:0000256" key="2">
    <source>
        <dbReference type="SAM" id="Phobius"/>
    </source>
</evidence>
<feature type="domain" description="Transferrin-like" evidence="3">
    <location>
        <begin position="102"/>
        <end position="403"/>
    </location>
</feature>
<proteinExistence type="predicted"/>
<feature type="compositionally biased region" description="Acidic residues" evidence="1">
    <location>
        <begin position="12"/>
        <end position="23"/>
    </location>
</feature>
<dbReference type="SMART" id="SM00094">
    <property type="entry name" value="TR_FER"/>
    <property type="match status" value="1"/>
</dbReference>
<evidence type="ECO:0000259" key="3">
    <source>
        <dbReference type="PROSITE" id="PS51408"/>
    </source>
</evidence>
<keyword evidence="2" id="KW-1133">Transmembrane helix</keyword>
<dbReference type="CDD" id="cd13529">
    <property type="entry name" value="PBP2_transferrin"/>
    <property type="match status" value="1"/>
</dbReference>
<dbReference type="EMBL" id="CAWYQH010000001">
    <property type="protein sequence ID" value="CAK8671490.1"/>
    <property type="molecule type" value="Genomic_DNA"/>
</dbReference>
<dbReference type="Gene3D" id="3.40.190.10">
    <property type="entry name" value="Periplasmic binding protein-like II"/>
    <property type="match status" value="2"/>
</dbReference>
<protein>
    <recommendedName>
        <fullName evidence="3">Transferrin-like domain-containing protein</fullName>
    </recommendedName>
</protein>
<dbReference type="Proteomes" id="UP001642483">
    <property type="component" value="Unassembled WGS sequence"/>
</dbReference>